<dbReference type="Proteomes" id="UP001529510">
    <property type="component" value="Unassembled WGS sequence"/>
</dbReference>
<reference evidence="1 2" key="1">
    <citation type="submission" date="2024-05" db="EMBL/GenBank/DDBJ databases">
        <title>Genome sequencing and assembly of Indian major carp, Cirrhinus mrigala (Hamilton, 1822).</title>
        <authorList>
            <person name="Mohindra V."/>
            <person name="Chowdhury L.M."/>
            <person name="Lal K."/>
            <person name="Jena J.K."/>
        </authorList>
    </citation>
    <scope>NUCLEOTIDE SEQUENCE [LARGE SCALE GENOMIC DNA]</scope>
    <source>
        <strain evidence="1">CM1030</strain>
        <tissue evidence="1">Blood</tissue>
    </source>
</reference>
<evidence type="ECO:0000313" key="1">
    <source>
        <dbReference type="EMBL" id="KAL0156808.1"/>
    </source>
</evidence>
<evidence type="ECO:0000313" key="2">
    <source>
        <dbReference type="Proteomes" id="UP001529510"/>
    </source>
</evidence>
<proteinExistence type="predicted"/>
<name>A0ABD0N5D7_CIRMR</name>
<protein>
    <submittedName>
        <fullName evidence="1">Uncharacterized protein</fullName>
    </submittedName>
</protein>
<dbReference type="AlphaFoldDB" id="A0ABD0N5D7"/>
<keyword evidence="2" id="KW-1185">Reference proteome</keyword>
<comment type="caution">
    <text evidence="1">The sequence shown here is derived from an EMBL/GenBank/DDBJ whole genome shotgun (WGS) entry which is preliminary data.</text>
</comment>
<dbReference type="EMBL" id="JAMKFB020000024">
    <property type="protein sequence ID" value="KAL0156808.1"/>
    <property type="molecule type" value="Genomic_DNA"/>
</dbReference>
<gene>
    <name evidence="1" type="ORF">M9458_048054</name>
</gene>
<sequence>NRAWPTFKQAKTKVSPLHSSDFCPTNCHINVMEVSYPKTTTSLGSAFGVQLDNRKNTLEKGGRNSEQG</sequence>
<accession>A0ABD0N5D7</accession>
<organism evidence="1 2">
    <name type="scientific">Cirrhinus mrigala</name>
    <name type="common">Mrigala</name>
    <dbReference type="NCBI Taxonomy" id="683832"/>
    <lineage>
        <taxon>Eukaryota</taxon>
        <taxon>Metazoa</taxon>
        <taxon>Chordata</taxon>
        <taxon>Craniata</taxon>
        <taxon>Vertebrata</taxon>
        <taxon>Euteleostomi</taxon>
        <taxon>Actinopterygii</taxon>
        <taxon>Neopterygii</taxon>
        <taxon>Teleostei</taxon>
        <taxon>Ostariophysi</taxon>
        <taxon>Cypriniformes</taxon>
        <taxon>Cyprinidae</taxon>
        <taxon>Labeoninae</taxon>
        <taxon>Labeonini</taxon>
        <taxon>Cirrhinus</taxon>
    </lineage>
</organism>
<feature type="non-terminal residue" evidence="1">
    <location>
        <position position="68"/>
    </location>
</feature>
<feature type="non-terminal residue" evidence="1">
    <location>
        <position position="1"/>
    </location>
</feature>